<dbReference type="PRINTS" id="PR01006">
    <property type="entry name" value="FLGHOOKFLIE"/>
</dbReference>
<dbReference type="GO" id="GO:0071973">
    <property type="term" value="P:bacterial-type flagellum-dependent cell motility"/>
    <property type="evidence" value="ECO:0007669"/>
    <property type="project" value="InterPro"/>
</dbReference>
<protein>
    <recommendedName>
        <fullName evidence="3 5">Flagellar hook-basal body complex protein FliE</fullName>
    </recommendedName>
</protein>
<sequence length="124" mass="12792">MDKITAIGMQARQQAMLDRMHNTAAVASSGTLSTPPLIAPGASLSGITGASQPSFSQVLNNAIDNVDAAHHAAGAKQKAIELGQSDDLAGAMIESQKASVAFSAMMQVRNKLTTALDEVMNTPL</sequence>
<dbReference type="HAMAP" id="MF_00724">
    <property type="entry name" value="FliE"/>
    <property type="match status" value="1"/>
</dbReference>
<accession>A0A3R9VW89</accession>
<gene>
    <name evidence="5 6" type="primary">fliE</name>
    <name evidence="6" type="ORF">EJE24_21770</name>
</gene>
<evidence type="ECO:0000256" key="2">
    <source>
        <dbReference type="ARBA" id="ARBA00009272"/>
    </source>
</evidence>
<comment type="similarity">
    <text evidence="2 5">Belongs to the FliE family.</text>
</comment>
<reference evidence="6 7" key="1">
    <citation type="submission" date="2018-12" db="EMBL/GenBank/DDBJ databases">
        <title>The Genome Submission of two Enterobacter spp. strains.</title>
        <authorList>
            <person name="Wu W."/>
            <person name="Wei L."/>
            <person name="Feng Y."/>
            <person name="Zong Z."/>
        </authorList>
    </citation>
    <scope>NUCLEOTIDE SEQUENCE [LARGE SCALE GENOMIC DNA]</scope>
    <source>
        <strain evidence="6 7">WCHEHu045002</strain>
    </source>
</reference>
<dbReference type="EMBL" id="RWHU01000011">
    <property type="protein sequence ID" value="RSK63488.1"/>
    <property type="molecule type" value="Genomic_DNA"/>
</dbReference>
<comment type="caution">
    <text evidence="6">The sequence shown here is derived from an EMBL/GenBank/DDBJ whole genome shotgun (WGS) entry which is preliminary data.</text>
</comment>
<name>A0A3R9VW89_9ENTR</name>
<evidence type="ECO:0000313" key="6">
    <source>
        <dbReference type="EMBL" id="RSK63488.1"/>
    </source>
</evidence>
<evidence type="ECO:0000256" key="5">
    <source>
        <dbReference type="HAMAP-Rule" id="MF_00724"/>
    </source>
</evidence>
<evidence type="ECO:0000256" key="4">
    <source>
        <dbReference type="ARBA" id="ARBA00023143"/>
    </source>
</evidence>
<keyword evidence="6" id="KW-0282">Flagellum</keyword>
<dbReference type="PANTHER" id="PTHR34653:SF1">
    <property type="entry name" value="FLAGELLAR HOOK-BASAL BODY COMPLEX PROTEIN FLIE"/>
    <property type="match status" value="1"/>
</dbReference>
<keyword evidence="4 5" id="KW-0975">Bacterial flagellum</keyword>
<organism evidence="6 7">
    <name type="scientific">Enterobacter huaxiensis</name>
    <dbReference type="NCBI Taxonomy" id="2494702"/>
    <lineage>
        <taxon>Bacteria</taxon>
        <taxon>Pseudomonadati</taxon>
        <taxon>Pseudomonadota</taxon>
        <taxon>Gammaproteobacteria</taxon>
        <taxon>Enterobacterales</taxon>
        <taxon>Enterobacteriaceae</taxon>
        <taxon>Enterobacter</taxon>
    </lineage>
</organism>
<dbReference type="RefSeq" id="WP_125915515.1">
    <property type="nucleotide sequence ID" value="NZ_RWHU01000011.1"/>
</dbReference>
<keyword evidence="6" id="KW-0969">Cilium</keyword>
<dbReference type="GO" id="GO:0009425">
    <property type="term" value="C:bacterial-type flagellum basal body"/>
    <property type="evidence" value="ECO:0007669"/>
    <property type="project" value="UniProtKB-SubCell"/>
</dbReference>
<dbReference type="GO" id="GO:0005198">
    <property type="term" value="F:structural molecule activity"/>
    <property type="evidence" value="ECO:0007669"/>
    <property type="project" value="UniProtKB-UniRule"/>
</dbReference>
<comment type="subcellular location">
    <subcellularLocation>
        <location evidence="1 5">Bacterial flagellum basal body</location>
    </subcellularLocation>
</comment>
<proteinExistence type="inferred from homology"/>
<dbReference type="AlphaFoldDB" id="A0A3R9VW89"/>
<dbReference type="Pfam" id="PF02049">
    <property type="entry name" value="FliE"/>
    <property type="match status" value="1"/>
</dbReference>
<dbReference type="Proteomes" id="UP000276389">
    <property type="component" value="Unassembled WGS sequence"/>
</dbReference>
<dbReference type="InterPro" id="IPR001624">
    <property type="entry name" value="FliE"/>
</dbReference>
<evidence type="ECO:0000256" key="1">
    <source>
        <dbReference type="ARBA" id="ARBA00004117"/>
    </source>
</evidence>
<dbReference type="PANTHER" id="PTHR34653">
    <property type="match status" value="1"/>
</dbReference>
<evidence type="ECO:0000256" key="3">
    <source>
        <dbReference type="ARBA" id="ARBA00018024"/>
    </source>
</evidence>
<keyword evidence="6" id="KW-0966">Cell projection</keyword>
<dbReference type="GO" id="GO:0003774">
    <property type="term" value="F:cytoskeletal motor activity"/>
    <property type="evidence" value="ECO:0007669"/>
    <property type="project" value="InterPro"/>
</dbReference>
<evidence type="ECO:0000313" key="7">
    <source>
        <dbReference type="Proteomes" id="UP000276389"/>
    </source>
</evidence>
<dbReference type="NCBIfam" id="TIGR00205">
    <property type="entry name" value="fliE"/>
    <property type="match status" value="1"/>
</dbReference>